<evidence type="ECO:0000256" key="1">
    <source>
        <dbReference type="ARBA" id="ARBA00001933"/>
    </source>
</evidence>
<dbReference type="GO" id="GO:0008836">
    <property type="term" value="F:diaminopimelate decarboxylase activity"/>
    <property type="evidence" value="ECO:0007669"/>
    <property type="project" value="TreeGrafter"/>
</dbReference>
<dbReference type="FunFam" id="3.20.20.10:FF:000012">
    <property type="entry name" value="Carboxynorspermidine/carboxyspermidine decarboxylase"/>
    <property type="match status" value="1"/>
</dbReference>
<dbReference type="PANTHER" id="PTHR43727">
    <property type="entry name" value="DIAMINOPIMELATE DECARBOXYLASE"/>
    <property type="match status" value="1"/>
</dbReference>
<comment type="caution">
    <text evidence="9">The sequence shown here is derived from an EMBL/GenBank/DDBJ whole genome shotgun (WGS) entry which is preliminary data.</text>
</comment>
<keyword evidence="5" id="KW-0456">Lyase</keyword>
<proteinExistence type="predicted"/>
<sequence length="407" mass="45542">MEFNNVPTPSYIIDEKKLKENLEILKDVSKRAGCKILLAQKAFSAFCEYPLIGKYLAGATASGLFEAKLGQEEMGLENHVFSPAYKEDEIEEIARICDHVIFNSFAQLSKYGKIVADIHQDQNDKSGRIEGATDSKGSTNETSNLGIGLRINPECSTQEDAIYDPCAPGSRLGITLSSFEKGLSEYGDAFNYVDGLHFHTLCEQNSDDLEKTLKAVEEKFGKYLSLPQIKWLNMGGGHHITRADYDREKLISCIKNIKEKYNVEVYLEPGEAIALNAGYLVTQVLDIVDNDLKILVLDASAACHMPDVLEMPYRPPLRDSGEASEKKYTYRLSSCTCLAGDIIGDYSFDKEIQIGDRLVFEDMAIYSMVKNNTFNGMCLPSIYAMDETGDVRLIKKFGYEDFKMRLS</sequence>
<dbReference type="InterPro" id="IPR029066">
    <property type="entry name" value="PLP-binding_barrel"/>
</dbReference>
<dbReference type="Pfam" id="PF00278">
    <property type="entry name" value="Orn_DAP_Arg_deC"/>
    <property type="match status" value="1"/>
</dbReference>
<dbReference type="SUPFAM" id="SSF51419">
    <property type="entry name" value="PLP-binding barrel"/>
    <property type="match status" value="1"/>
</dbReference>
<evidence type="ECO:0000313" key="10">
    <source>
        <dbReference type="Proteomes" id="UP000245488"/>
    </source>
</evidence>
<dbReference type="NCBIfam" id="TIGR01047">
    <property type="entry name" value="nspC"/>
    <property type="match status" value="1"/>
</dbReference>
<evidence type="ECO:0000313" key="9">
    <source>
        <dbReference type="EMBL" id="PWT26458.1"/>
    </source>
</evidence>
<dbReference type="Gene3D" id="3.20.20.10">
    <property type="entry name" value="Alanine racemase"/>
    <property type="match status" value="1"/>
</dbReference>
<accession>A0A317FXN8</accession>
<evidence type="ECO:0000259" key="8">
    <source>
        <dbReference type="Pfam" id="PF00278"/>
    </source>
</evidence>
<dbReference type="PIRSF" id="PIRSF038941">
    <property type="entry name" value="NspC"/>
    <property type="match status" value="1"/>
</dbReference>
<dbReference type="Gene3D" id="2.40.37.10">
    <property type="entry name" value="Lyase, Ornithine Decarboxylase, Chain A, domain 1"/>
    <property type="match status" value="1"/>
</dbReference>
<dbReference type="FunFam" id="2.40.37.10:FF:000013">
    <property type="entry name" value="Carboxynorspermidine decarboxylase"/>
    <property type="match status" value="1"/>
</dbReference>
<evidence type="ECO:0000256" key="6">
    <source>
        <dbReference type="PIRSR" id="PIRSR038941-1"/>
    </source>
</evidence>
<evidence type="ECO:0000256" key="3">
    <source>
        <dbReference type="ARBA" id="ARBA00022898"/>
    </source>
</evidence>
<evidence type="ECO:0000256" key="7">
    <source>
        <dbReference type="SAM" id="MobiDB-lite"/>
    </source>
</evidence>
<dbReference type="CDD" id="cd06829">
    <property type="entry name" value="PLPDE_III_CANSDC"/>
    <property type="match status" value="1"/>
</dbReference>
<feature type="binding site" evidence="6">
    <location>
        <position position="271"/>
    </location>
    <ligand>
        <name>substrate</name>
    </ligand>
</feature>
<feature type="binding site" evidence="6">
    <location>
        <position position="307"/>
    </location>
    <ligand>
        <name>substrate</name>
    </ligand>
</feature>
<keyword evidence="3" id="KW-0663">Pyridoxal phosphate</keyword>
<feature type="domain" description="Orn/DAP/Arg decarboxylase 2 C-terminal" evidence="8">
    <location>
        <begin position="134"/>
        <end position="363"/>
    </location>
</feature>
<dbReference type="EMBL" id="NXNG01000001">
    <property type="protein sequence ID" value="PWT26458.1"/>
    <property type="molecule type" value="Genomic_DNA"/>
</dbReference>
<keyword evidence="2" id="KW-0210">Decarboxylase</keyword>
<keyword evidence="4" id="KW-0745">Spermidine biosynthesis</keyword>
<dbReference type="GO" id="GO:0009089">
    <property type="term" value="P:lysine biosynthetic process via diaminopimelate"/>
    <property type="evidence" value="ECO:0007669"/>
    <property type="project" value="TreeGrafter"/>
</dbReference>
<evidence type="ECO:0000256" key="4">
    <source>
        <dbReference type="ARBA" id="ARBA00023066"/>
    </source>
</evidence>
<dbReference type="GO" id="GO:0045312">
    <property type="term" value="P:nor-spermidine biosynthetic process"/>
    <property type="evidence" value="ECO:0007669"/>
    <property type="project" value="InterPro"/>
</dbReference>
<dbReference type="AlphaFoldDB" id="A0A317FXN8"/>
<evidence type="ECO:0000256" key="5">
    <source>
        <dbReference type="ARBA" id="ARBA00023239"/>
    </source>
</evidence>
<dbReference type="Proteomes" id="UP000245488">
    <property type="component" value="Chromosome"/>
</dbReference>
<dbReference type="InterPro" id="IPR022643">
    <property type="entry name" value="De-COase2_C"/>
</dbReference>
<comment type="cofactor">
    <cofactor evidence="1">
        <name>pyridoxal 5'-phosphate</name>
        <dbReference type="ChEBI" id="CHEBI:597326"/>
    </cofactor>
</comment>
<feature type="compositionally biased region" description="Polar residues" evidence="7">
    <location>
        <begin position="135"/>
        <end position="144"/>
    </location>
</feature>
<dbReference type="PANTHER" id="PTHR43727:SF1">
    <property type="entry name" value="CARBOXYNORSPERMIDINE_CARBOXYSPERMIDINE DECARBOXYLASE"/>
    <property type="match status" value="1"/>
</dbReference>
<keyword evidence="10" id="KW-1185">Reference proteome</keyword>
<dbReference type="InterPro" id="IPR005730">
    <property type="entry name" value="Nsp_de-COase"/>
</dbReference>
<evidence type="ECO:0000256" key="2">
    <source>
        <dbReference type="ARBA" id="ARBA00022793"/>
    </source>
</evidence>
<dbReference type="RefSeq" id="WP_110072273.1">
    <property type="nucleotide sequence ID" value="NZ_CM009896.1"/>
</dbReference>
<dbReference type="GO" id="GO:0008295">
    <property type="term" value="P:spermidine biosynthetic process"/>
    <property type="evidence" value="ECO:0007669"/>
    <property type="project" value="UniProtKB-KW"/>
</dbReference>
<organism evidence="9 10">
    <name type="scientific">Butyrivibrio fibrisolvens</name>
    <dbReference type="NCBI Taxonomy" id="831"/>
    <lineage>
        <taxon>Bacteria</taxon>
        <taxon>Bacillati</taxon>
        <taxon>Bacillota</taxon>
        <taxon>Clostridia</taxon>
        <taxon>Lachnospirales</taxon>
        <taxon>Lachnospiraceae</taxon>
        <taxon>Butyrivibrio</taxon>
    </lineage>
</organism>
<dbReference type="InterPro" id="IPR009006">
    <property type="entry name" value="Ala_racemase/Decarboxylase_C"/>
</dbReference>
<dbReference type="SUPFAM" id="SSF50621">
    <property type="entry name" value="Alanine racemase C-terminal domain-like"/>
    <property type="match status" value="1"/>
</dbReference>
<reference evidence="9 10" key="1">
    <citation type="submission" date="2017-09" db="EMBL/GenBank/DDBJ databases">
        <title>High-quality draft genome sequence of Butyrivibrio fibrisolvens INBov1, isolated from cow rumen.</title>
        <authorList>
            <person name="Rodriguez Hernaez J."/>
            <person name="Rivarola M."/>
            <person name="Paniego N."/>
            <person name="Cravero S."/>
            <person name="Ceron Cucchi M."/>
            <person name="Martinez M.C."/>
        </authorList>
    </citation>
    <scope>NUCLEOTIDE SEQUENCE [LARGE SCALE GENOMIC DNA]</scope>
    <source>
        <strain evidence="9 10">INBov1</strain>
    </source>
</reference>
<protein>
    <submittedName>
        <fullName evidence="9">Carboxynorspermidine decarboxylase</fullName>
    </submittedName>
</protein>
<name>A0A317FXN8_BUTFI</name>
<feature type="region of interest" description="Disordered" evidence="7">
    <location>
        <begin position="125"/>
        <end position="144"/>
    </location>
</feature>
<gene>
    <name evidence="9" type="primary">nspC</name>
    <name evidence="9" type="ORF">CPT75_04650</name>
</gene>